<accession>A0A9P0MJS7</accession>
<sequence>MNMGSSVYDPDILTKDLQRQQFIERARSLLNKPKYTNEDFKIPLFQAAVSSTICERSSPFENKYPVPGKIGLYEGSYSDQLLGSNSSVQSSAREAALVEKIRKLEDRLGITSAQIRESQASKQFLKAKLKLLEEKVQEKINSAREPVESLEVKQLNQLTAYAKETLERLKTLRGLQMQERCMKESYKQVENMAVPGSPLMKYPPGFNSNFSFANH</sequence>
<protein>
    <submittedName>
        <fullName evidence="2">Uncharacterized protein</fullName>
    </submittedName>
</protein>
<evidence type="ECO:0000313" key="2">
    <source>
        <dbReference type="EMBL" id="CAH1399443.1"/>
    </source>
</evidence>
<reference evidence="2" key="1">
    <citation type="submission" date="2022-01" db="EMBL/GenBank/DDBJ databases">
        <authorList>
            <person name="King R."/>
        </authorList>
    </citation>
    <scope>NUCLEOTIDE SEQUENCE</scope>
</reference>
<gene>
    <name evidence="2" type="ORF">NEZAVI_LOCUS8890</name>
</gene>
<evidence type="ECO:0000313" key="3">
    <source>
        <dbReference type="Proteomes" id="UP001152798"/>
    </source>
</evidence>
<dbReference type="EMBL" id="OV725080">
    <property type="protein sequence ID" value="CAH1399443.1"/>
    <property type="molecule type" value="Genomic_DNA"/>
</dbReference>
<dbReference type="OrthoDB" id="6619826at2759"/>
<feature type="coiled-coil region" evidence="1">
    <location>
        <begin position="115"/>
        <end position="142"/>
    </location>
</feature>
<dbReference type="AlphaFoldDB" id="A0A9P0MJS7"/>
<keyword evidence="3" id="KW-1185">Reference proteome</keyword>
<name>A0A9P0MJS7_NEZVI</name>
<organism evidence="2 3">
    <name type="scientific">Nezara viridula</name>
    <name type="common">Southern green stink bug</name>
    <name type="synonym">Cimex viridulus</name>
    <dbReference type="NCBI Taxonomy" id="85310"/>
    <lineage>
        <taxon>Eukaryota</taxon>
        <taxon>Metazoa</taxon>
        <taxon>Ecdysozoa</taxon>
        <taxon>Arthropoda</taxon>
        <taxon>Hexapoda</taxon>
        <taxon>Insecta</taxon>
        <taxon>Pterygota</taxon>
        <taxon>Neoptera</taxon>
        <taxon>Paraneoptera</taxon>
        <taxon>Hemiptera</taxon>
        <taxon>Heteroptera</taxon>
        <taxon>Panheteroptera</taxon>
        <taxon>Pentatomomorpha</taxon>
        <taxon>Pentatomoidea</taxon>
        <taxon>Pentatomidae</taxon>
        <taxon>Pentatominae</taxon>
        <taxon>Nezara</taxon>
    </lineage>
</organism>
<proteinExistence type="predicted"/>
<keyword evidence="1" id="KW-0175">Coiled coil</keyword>
<dbReference type="Proteomes" id="UP001152798">
    <property type="component" value="Chromosome 4"/>
</dbReference>
<evidence type="ECO:0000256" key="1">
    <source>
        <dbReference type="SAM" id="Coils"/>
    </source>
</evidence>